<feature type="non-terminal residue" evidence="16">
    <location>
        <position position="1"/>
    </location>
</feature>
<keyword evidence="10" id="KW-0863">Zinc-finger</keyword>
<keyword evidence="4" id="KW-0808">Transferase</keyword>
<dbReference type="GO" id="GO:0008270">
    <property type="term" value="F:zinc ion binding"/>
    <property type="evidence" value="ECO:0007669"/>
    <property type="project" value="UniProtKB-KW"/>
</dbReference>
<dbReference type="InterPro" id="IPR001584">
    <property type="entry name" value="Integrase_cat-core"/>
</dbReference>
<dbReference type="InterPro" id="IPR043128">
    <property type="entry name" value="Rev_trsase/Diguanyl_cyclase"/>
</dbReference>
<dbReference type="InterPro" id="IPR056924">
    <property type="entry name" value="SH3_Tf2-1"/>
</dbReference>
<dbReference type="SUPFAM" id="SSF56672">
    <property type="entry name" value="DNA/RNA polymerases"/>
    <property type="match status" value="1"/>
</dbReference>
<dbReference type="CDD" id="cd00303">
    <property type="entry name" value="retropepsin_like"/>
    <property type="match status" value="1"/>
</dbReference>
<keyword evidence="5" id="KW-0548">Nucleotidyltransferase</keyword>
<dbReference type="FunFam" id="3.30.420.10:FF:000219">
    <property type="entry name" value="Putative retroelement"/>
    <property type="match status" value="1"/>
</dbReference>
<evidence type="ECO:0000256" key="5">
    <source>
        <dbReference type="ARBA" id="ARBA00022695"/>
    </source>
</evidence>
<dbReference type="PANTHER" id="PTHR37984:SF5">
    <property type="entry name" value="PROTEIN NYNRIN-LIKE"/>
    <property type="match status" value="1"/>
</dbReference>
<evidence type="ECO:0000313" key="16">
    <source>
        <dbReference type="EMBL" id="KAL0161350.1"/>
    </source>
</evidence>
<dbReference type="EMBL" id="JAMKFB020000022">
    <property type="protein sequence ID" value="KAL0161350.1"/>
    <property type="molecule type" value="Genomic_DNA"/>
</dbReference>
<dbReference type="InterPro" id="IPR041373">
    <property type="entry name" value="RT_RNaseH"/>
</dbReference>
<dbReference type="FunFam" id="3.30.70.270:FF:000020">
    <property type="entry name" value="Transposon Tf2-6 polyprotein-like Protein"/>
    <property type="match status" value="1"/>
</dbReference>
<gene>
    <name evidence="16" type="ORF">M9458_045075</name>
</gene>
<dbReference type="Proteomes" id="UP001529510">
    <property type="component" value="Unassembled WGS sequence"/>
</dbReference>
<dbReference type="InterPro" id="IPR000477">
    <property type="entry name" value="RT_dom"/>
</dbReference>
<evidence type="ECO:0000259" key="14">
    <source>
        <dbReference type="PROSITE" id="PS50878"/>
    </source>
</evidence>
<keyword evidence="8" id="KW-0378">Hydrolase</keyword>
<dbReference type="Gene3D" id="3.30.420.10">
    <property type="entry name" value="Ribonuclease H-like superfamily/Ribonuclease H"/>
    <property type="match status" value="1"/>
</dbReference>
<dbReference type="Pfam" id="PF17917">
    <property type="entry name" value="RT_RNaseH"/>
    <property type="match status" value="1"/>
</dbReference>
<proteinExistence type="inferred from homology"/>
<evidence type="ECO:0000256" key="9">
    <source>
        <dbReference type="ARBA" id="ARBA00022918"/>
    </source>
</evidence>
<feature type="domain" description="Chromo" evidence="12">
    <location>
        <begin position="1239"/>
        <end position="1288"/>
    </location>
</feature>
<protein>
    <recommendedName>
        <fullName evidence="3">ribonuclease H</fullName>
        <ecNumber evidence="3">3.1.26.4</ecNumber>
    </recommendedName>
</protein>
<keyword evidence="7" id="KW-0255">Endonuclease</keyword>
<dbReference type="PANTHER" id="PTHR37984">
    <property type="entry name" value="PROTEIN CBG26694"/>
    <property type="match status" value="1"/>
</dbReference>
<evidence type="ECO:0000256" key="8">
    <source>
        <dbReference type="ARBA" id="ARBA00022801"/>
    </source>
</evidence>
<dbReference type="PROSITE" id="PS50878">
    <property type="entry name" value="RT_POL"/>
    <property type="match status" value="1"/>
</dbReference>
<feature type="domain" description="Integrase catalytic" evidence="15">
    <location>
        <begin position="937"/>
        <end position="1096"/>
    </location>
</feature>
<accession>A0ABD0NJ18</accession>
<dbReference type="GO" id="GO:0005634">
    <property type="term" value="C:nucleus"/>
    <property type="evidence" value="ECO:0007669"/>
    <property type="project" value="UniProtKB-SubCell"/>
</dbReference>
<comment type="similarity">
    <text evidence="2">Belongs to the beta type-B retroviral polymerase family. HERV class-II K(HML-2) pol subfamily.</text>
</comment>
<organism evidence="16 17">
    <name type="scientific">Cirrhinus mrigala</name>
    <name type="common">Mrigala</name>
    <dbReference type="NCBI Taxonomy" id="683832"/>
    <lineage>
        <taxon>Eukaryota</taxon>
        <taxon>Metazoa</taxon>
        <taxon>Chordata</taxon>
        <taxon>Craniata</taxon>
        <taxon>Vertebrata</taxon>
        <taxon>Euteleostomi</taxon>
        <taxon>Actinopterygii</taxon>
        <taxon>Neopterygii</taxon>
        <taxon>Teleostei</taxon>
        <taxon>Ostariophysi</taxon>
        <taxon>Cypriniformes</taxon>
        <taxon>Cyprinidae</taxon>
        <taxon>Labeoninae</taxon>
        <taxon>Labeonini</taxon>
        <taxon>Cirrhinus</taxon>
    </lineage>
</organism>
<dbReference type="EC" id="3.1.26.4" evidence="3"/>
<evidence type="ECO:0000313" key="17">
    <source>
        <dbReference type="Proteomes" id="UP001529510"/>
    </source>
</evidence>
<evidence type="ECO:0000256" key="1">
    <source>
        <dbReference type="ARBA" id="ARBA00004123"/>
    </source>
</evidence>
<dbReference type="PROSITE" id="PS50013">
    <property type="entry name" value="CHROMO_2"/>
    <property type="match status" value="1"/>
</dbReference>
<reference evidence="16 17" key="1">
    <citation type="submission" date="2024-05" db="EMBL/GenBank/DDBJ databases">
        <title>Genome sequencing and assembly of Indian major carp, Cirrhinus mrigala (Hamilton, 1822).</title>
        <authorList>
            <person name="Mohindra V."/>
            <person name="Chowdhury L.M."/>
            <person name="Lal K."/>
            <person name="Jena J.K."/>
        </authorList>
    </citation>
    <scope>NUCLEOTIDE SEQUENCE [LARGE SCALE GENOMIC DNA]</scope>
    <source>
        <strain evidence="16">CM1030</strain>
        <tissue evidence="16">Blood</tissue>
    </source>
</reference>
<dbReference type="CDD" id="cd01647">
    <property type="entry name" value="RT_LTR"/>
    <property type="match status" value="1"/>
</dbReference>
<feature type="domain" description="CCHC-type" evidence="13">
    <location>
        <begin position="303"/>
        <end position="317"/>
    </location>
</feature>
<dbReference type="SUPFAM" id="SSF54160">
    <property type="entry name" value="Chromo domain-like"/>
    <property type="match status" value="1"/>
</dbReference>
<evidence type="ECO:0000256" key="7">
    <source>
        <dbReference type="ARBA" id="ARBA00022759"/>
    </source>
</evidence>
<evidence type="ECO:0000256" key="3">
    <source>
        <dbReference type="ARBA" id="ARBA00012180"/>
    </source>
</evidence>
<dbReference type="SUPFAM" id="SSF53098">
    <property type="entry name" value="Ribonuclease H-like"/>
    <property type="match status" value="1"/>
</dbReference>
<dbReference type="InterPro" id="IPR001878">
    <property type="entry name" value="Znf_CCHC"/>
</dbReference>
<dbReference type="InterPro" id="IPR043502">
    <property type="entry name" value="DNA/RNA_pol_sf"/>
</dbReference>
<feature type="compositionally biased region" description="Polar residues" evidence="11">
    <location>
        <begin position="57"/>
        <end position="70"/>
    </location>
</feature>
<dbReference type="Pfam" id="PF00665">
    <property type="entry name" value="rve"/>
    <property type="match status" value="1"/>
</dbReference>
<dbReference type="InterPro" id="IPR016197">
    <property type="entry name" value="Chromo-like_dom_sf"/>
</dbReference>
<keyword evidence="10" id="KW-0479">Metal-binding</keyword>
<keyword evidence="10" id="KW-0862">Zinc</keyword>
<dbReference type="GO" id="GO:0003964">
    <property type="term" value="F:RNA-directed DNA polymerase activity"/>
    <property type="evidence" value="ECO:0007669"/>
    <property type="project" value="UniProtKB-KW"/>
</dbReference>
<dbReference type="InterPro" id="IPR023780">
    <property type="entry name" value="Chromo_domain"/>
</dbReference>
<comment type="subcellular location">
    <subcellularLocation>
        <location evidence="1">Nucleus</location>
    </subcellularLocation>
</comment>
<dbReference type="InterPro" id="IPR050951">
    <property type="entry name" value="Retrovirus_Pol_polyprotein"/>
</dbReference>
<dbReference type="PROSITE" id="PS50994">
    <property type="entry name" value="INTEGRASE"/>
    <property type="match status" value="1"/>
</dbReference>
<dbReference type="InterPro" id="IPR012337">
    <property type="entry name" value="RNaseH-like_sf"/>
</dbReference>
<evidence type="ECO:0000256" key="10">
    <source>
        <dbReference type="PROSITE-ProRule" id="PRU00047"/>
    </source>
</evidence>
<evidence type="ECO:0000256" key="6">
    <source>
        <dbReference type="ARBA" id="ARBA00022722"/>
    </source>
</evidence>
<dbReference type="PROSITE" id="PS50158">
    <property type="entry name" value="ZF_CCHC"/>
    <property type="match status" value="1"/>
</dbReference>
<dbReference type="Pfam" id="PF24626">
    <property type="entry name" value="SH3_Tf2-1"/>
    <property type="match status" value="1"/>
</dbReference>
<feature type="region of interest" description="Disordered" evidence="11">
    <location>
        <begin position="57"/>
        <end position="87"/>
    </location>
</feature>
<dbReference type="InterPro" id="IPR005162">
    <property type="entry name" value="Retrotrans_gag_dom"/>
</dbReference>
<dbReference type="CDD" id="cd09274">
    <property type="entry name" value="RNase_HI_RT_Ty3"/>
    <property type="match status" value="1"/>
</dbReference>
<dbReference type="FunFam" id="3.10.20.370:FF:000003">
    <property type="entry name" value="Transposon Tf2-6 polyprotein"/>
    <property type="match status" value="1"/>
</dbReference>
<evidence type="ECO:0000256" key="11">
    <source>
        <dbReference type="SAM" id="MobiDB-lite"/>
    </source>
</evidence>
<evidence type="ECO:0000259" key="13">
    <source>
        <dbReference type="PROSITE" id="PS50158"/>
    </source>
</evidence>
<evidence type="ECO:0000259" key="15">
    <source>
        <dbReference type="PROSITE" id="PS50994"/>
    </source>
</evidence>
<dbReference type="SMART" id="SM00298">
    <property type="entry name" value="CHROMO"/>
    <property type="match status" value="1"/>
</dbReference>
<feature type="non-terminal residue" evidence="16">
    <location>
        <position position="1288"/>
    </location>
</feature>
<sequence>NDLTIMDPASASELRDYLTHSNSRMDCQEKQITATNHAVQALVSQVSELTTQLQRLQSESVQQPTASNPPAFSVPDQAGRFSEPRLPPPAFYSGEPQQCRSFLAKCSLYISLQPSSFPTEESKVAFVITLLSGRAALWGTTVWEQKLPCCTSLQLFSEEIKKVFDRAASGREAARFLAELRQGNRSVTDYSIEFRTLAAECRWNLEAQWDMFLHGLADYIKDEIYSLELPTSLDALVDLAIWVDTRLQQRDQRARRAPAANQLIHLPVSSDVDVSFSEPEPMQMGRSRLSLEEKRRRRNEGLCLYCGAPSHIAAQCPVKARTRQLQWSSTSYDCQALVDSGAEGNFLDSDLAYRLKLPVVALSQPIAVHALNGLSLPSITHTTGPDEHMDLSNVPSEYLDLKRVFSKSRAASLPPHRPYDCAIDLLSGTSPPKGKLYSLSAPEREAMEKYISDSLAAKIIRPSSPAGAGFFFVKKKDGSLRPCIDYRGLNNITVKNRYPLPLMSSAFERLQGASFFTKLDLRNAYHLVRIREGDEWKTAFNTPRGHFEYCVLPFGLSNAPAVFQALVNDVLRDMLDQFIYVYLDDILIFSHSLQEHVQHVRRVLQRLLENGLYVKVEKCVFHAQSVPFLGYIVSVEGLRMDPDKIQAVVDWPTPDSRKALQRFLGFANFYRRFIRNFSQLAAPLTALTSTKTPFRWSSAAEAAFAKLRSCFVSAPILIAPDPSRQFVVEVDASEVGVGAVLSQRSSSDGKMHPCAYFSHRLSPAERNYDIGNRELLAVKLALEEWRHWLEGSGVPFVVWTDHKNLEYIKSAKRLNSRQARWALFFGRFDFSISYRPGSKNIKPDALSRIFDHSERPSSSEPIVPQRVFVSVVTWEIESKVRTASQGVTPPPGCPPGRLFVPESLRSDVIRWGHCSKVACHPGTSNRPPAGLLQPLSVPSRPWSHISLDFVTGLPPSRGNTVVLTVVDRFSKATHFIALPKLPSARETAVAVIDHVFRIHGLPTDVVSDRGPQFVSKFWREFCHLLGATVSLSSGFHPQSNGQTERANQDLERMLRCLVSQNPSSWSQQLSWVEYAHNSLPVSATGLSPFECSLGYQPPIFPSLESEVAVPSAHAFVQRCQRTWNRARQTLLQVGARTKAKADRHRSRPPIYVVGQKVWLSSKNIPLRTVCNKLAPKFIGPFTVTKIISPVAVRLKLPPAYRRIHPVFHVSKLKPVFHATINPQTPVPPPPRLVDGEPVYSVNRILDSRRRGRGLQYLVDWEGYGLEERSWVPARDILDHSLIDDYNRQ</sequence>
<dbReference type="Pfam" id="PF03732">
    <property type="entry name" value="Retrotrans_gag"/>
    <property type="match status" value="1"/>
</dbReference>
<evidence type="ECO:0000259" key="12">
    <source>
        <dbReference type="PROSITE" id="PS50013"/>
    </source>
</evidence>
<dbReference type="Pfam" id="PF00078">
    <property type="entry name" value="RVT_1"/>
    <property type="match status" value="1"/>
</dbReference>
<dbReference type="Gene3D" id="3.30.70.270">
    <property type="match status" value="2"/>
</dbReference>
<comment type="caution">
    <text evidence="16">The sequence shown here is derived from an EMBL/GenBank/DDBJ whole genome shotgun (WGS) entry which is preliminary data.</text>
</comment>
<dbReference type="InterPro" id="IPR036397">
    <property type="entry name" value="RNaseH_sf"/>
</dbReference>
<keyword evidence="6" id="KW-0540">Nuclease</keyword>
<feature type="domain" description="Reverse transcriptase" evidence="14">
    <location>
        <begin position="454"/>
        <end position="633"/>
    </location>
</feature>
<evidence type="ECO:0000256" key="2">
    <source>
        <dbReference type="ARBA" id="ARBA00010879"/>
    </source>
</evidence>
<dbReference type="Gene3D" id="2.40.50.40">
    <property type="match status" value="1"/>
</dbReference>
<keyword evidence="9" id="KW-0695">RNA-directed DNA polymerase</keyword>
<dbReference type="GO" id="GO:0004523">
    <property type="term" value="F:RNA-DNA hybrid ribonuclease activity"/>
    <property type="evidence" value="ECO:0007669"/>
    <property type="project" value="UniProtKB-EC"/>
</dbReference>
<dbReference type="Gene3D" id="3.10.10.10">
    <property type="entry name" value="HIV Type 1 Reverse Transcriptase, subunit A, domain 1"/>
    <property type="match status" value="1"/>
</dbReference>
<dbReference type="InterPro" id="IPR000953">
    <property type="entry name" value="Chromo/chromo_shadow_dom"/>
</dbReference>
<evidence type="ECO:0000256" key="4">
    <source>
        <dbReference type="ARBA" id="ARBA00022679"/>
    </source>
</evidence>
<dbReference type="Pfam" id="PF00385">
    <property type="entry name" value="Chromo"/>
    <property type="match status" value="1"/>
</dbReference>
<keyword evidence="17" id="KW-1185">Reference proteome</keyword>
<name>A0ABD0NJ18_CIRMR</name>